<sequence length="311" mass="32734">MQHMQGDCRDLVEAVAGRALAYPYKTWGFGEGMALLGVLRAAEQLGRPAWIDAVAELLAPSLAGPPRPTDHLIAVDVLVELKRLRPAIATDEALRRFQAAVLGASRPVPDRPPVHRPDLPHLATMIWVDCLHTDGPGLVATGHPAAATALVDEAAAVLQDPSGLFSHGYDTATATPNGVHWGRGQGWALHGLLAAGPRLRPRAERLLTALAAHEQDGSWRTIVDDPAAPVEHSVSALIAADTLRDPAWAAMGHRALDAAVAALDADGGLPVSSATPVGPPATYLDRDTGTYPWGQGPLLLALLSARKEETT</sequence>
<accession>A0A919UJR9</accession>
<dbReference type="InterPro" id="IPR008928">
    <property type="entry name" value="6-hairpin_glycosidase_sf"/>
</dbReference>
<keyword evidence="3" id="KW-1185">Reference proteome</keyword>
<organism evidence="2 3">
    <name type="scientific">Dactylosporangium siamense</name>
    <dbReference type="NCBI Taxonomy" id="685454"/>
    <lineage>
        <taxon>Bacteria</taxon>
        <taxon>Bacillati</taxon>
        <taxon>Actinomycetota</taxon>
        <taxon>Actinomycetes</taxon>
        <taxon>Micromonosporales</taxon>
        <taxon>Micromonosporaceae</taxon>
        <taxon>Dactylosporangium</taxon>
    </lineage>
</organism>
<dbReference type="InterPro" id="IPR012341">
    <property type="entry name" value="6hp_glycosidase-like_sf"/>
</dbReference>
<dbReference type="Gene3D" id="1.50.10.10">
    <property type="match status" value="1"/>
</dbReference>
<dbReference type="Proteomes" id="UP000660611">
    <property type="component" value="Unassembled WGS sequence"/>
</dbReference>
<dbReference type="GO" id="GO:0005975">
    <property type="term" value="P:carbohydrate metabolic process"/>
    <property type="evidence" value="ECO:0007669"/>
    <property type="project" value="InterPro"/>
</dbReference>
<dbReference type="Pfam" id="PF07470">
    <property type="entry name" value="Glyco_hydro_88"/>
    <property type="match status" value="1"/>
</dbReference>
<dbReference type="GO" id="GO:0016787">
    <property type="term" value="F:hydrolase activity"/>
    <property type="evidence" value="ECO:0007669"/>
    <property type="project" value="UniProtKB-KW"/>
</dbReference>
<protein>
    <submittedName>
        <fullName evidence="2">Uncharacterized protein</fullName>
    </submittedName>
</protein>
<name>A0A919UJR9_9ACTN</name>
<dbReference type="InterPro" id="IPR010905">
    <property type="entry name" value="Glyco_hydro_88"/>
</dbReference>
<dbReference type="SUPFAM" id="SSF48208">
    <property type="entry name" value="Six-hairpin glycosidases"/>
    <property type="match status" value="1"/>
</dbReference>
<reference evidence="2" key="1">
    <citation type="submission" date="2021-01" db="EMBL/GenBank/DDBJ databases">
        <title>Whole genome shotgun sequence of Dactylosporangium siamense NBRC 106093.</title>
        <authorList>
            <person name="Komaki H."/>
            <person name="Tamura T."/>
        </authorList>
    </citation>
    <scope>NUCLEOTIDE SEQUENCE</scope>
    <source>
        <strain evidence="2">NBRC 106093</strain>
    </source>
</reference>
<dbReference type="AlphaFoldDB" id="A0A919UJR9"/>
<comment type="caution">
    <text evidence="2">The sequence shown here is derived from an EMBL/GenBank/DDBJ whole genome shotgun (WGS) entry which is preliminary data.</text>
</comment>
<dbReference type="EMBL" id="BONQ01000205">
    <property type="protein sequence ID" value="GIG52978.1"/>
    <property type="molecule type" value="Genomic_DNA"/>
</dbReference>
<proteinExistence type="predicted"/>
<evidence type="ECO:0000256" key="1">
    <source>
        <dbReference type="ARBA" id="ARBA00022801"/>
    </source>
</evidence>
<gene>
    <name evidence="2" type="ORF">Dsi01nite_110190</name>
</gene>
<keyword evidence="1" id="KW-0378">Hydrolase</keyword>
<evidence type="ECO:0000313" key="3">
    <source>
        <dbReference type="Proteomes" id="UP000660611"/>
    </source>
</evidence>
<evidence type="ECO:0000313" key="2">
    <source>
        <dbReference type="EMBL" id="GIG52978.1"/>
    </source>
</evidence>